<evidence type="ECO:0000256" key="2">
    <source>
        <dbReference type="ARBA" id="ARBA00023004"/>
    </source>
</evidence>
<dbReference type="Gene3D" id="3.90.1580.10">
    <property type="entry name" value="paralog of FGE (formylglycine-generating enzyme)"/>
    <property type="match status" value="1"/>
</dbReference>
<dbReference type="RefSeq" id="WP_131406764.1">
    <property type="nucleotide sequence ID" value="NZ_SJTG01000002.1"/>
</dbReference>
<dbReference type="NCBIfam" id="TIGR03440">
    <property type="entry name" value="egtB_TIGR03440"/>
    <property type="match status" value="1"/>
</dbReference>
<evidence type="ECO:0000259" key="4">
    <source>
        <dbReference type="Pfam" id="PF03781"/>
    </source>
</evidence>
<dbReference type="InterPro" id="IPR034660">
    <property type="entry name" value="DinB/YfiT-like"/>
</dbReference>
<gene>
    <name evidence="6" type="ORF">EZM97_11500</name>
</gene>
<evidence type="ECO:0000256" key="1">
    <source>
        <dbReference type="ARBA" id="ARBA00023002"/>
    </source>
</evidence>
<dbReference type="PANTHER" id="PTHR23150">
    <property type="entry name" value="SULFATASE MODIFYING FACTOR 1, 2"/>
    <property type="match status" value="1"/>
</dbReference>
<dbReference type="AlphaFoldDB" id="A0A4R0YP04"/>
<keyword evidence="7" id="KW-1185">Reference proteome</keyword>
<dbReference type="EMBL" id="SJTG01000002">
    <property type="protein sequence ID" value="TCI09585.1"/>
    <property type="molecule type" value="Genomic_DNA"/>
</dbReference>
<sequence>MSPLRLLADNDTLVERFRRVRNRSTALCTHLSVEDMMVQSMPDASPAKWHLAHTTWFFEQFVLGADAGYRPAHPEWHYLFNSYYQSVGPMHARPQRGLLSRPGVAQVLDYRARVDEAVSERLLSGIDASMLAVVELGLEHEQQHQELLLTDIKHAFASNPLLPAYIARLTPAESQATASLDFIAGREGIIEIGHDGQGFAFDNESPRHRALLHPHALANRLVTNAEYAAFVHDGGYREPSLWLSEGWDTVRRENWCRPLYWQDDLASEFTLAGVQPIDPHAPVCHVSYFEADAFARWAGARLPTEAEWESAAAGLPVQGNLLDEQAFHPRAAARELGPLQMFGDVWEWTASPYVSYPGFRPLAGALGEYNGKFMCGQWVLRGGSCVTPREHVRASYRNFFPPHARWQFMGIRLGQDR</sequence>
<keyword evidence="2" id="KW-0408">Iron</keyword>
<feature type="domain" description="DinB-like" evidence="5">
    <location>
        <begin position="17"/>
        <end position="146"/>
    </location>
</feature>
<dbReference type="SUPFAM" id="SSF56436">
    <property type="entry name" value="C-type lectin-like"/>
    <property type="match status" value="1"/>
</dbReference>
<dbReference type="InterPro" id="IPR024775">
    <property type="entry name" value="DinB-like"/>
</dbReference>
<organism evidence="6 7">
    <name type="scientific">Dyella soli</name>
    <dbReference type="NCBI Taxonomy" id="522319"/>
    <lineage>
        <taxon>Bacteria</taxon>
        <taxon>Pseudomonadati</taxon>
        <taxon>Pseudomonadota</taxon>
        <taxon>Gammaproteobacteria</taxon>
        <taxon>Lysobacterales</taxon>
        <taxon>Rhodanobacteraceae</taxon>
        <taxon>Dyella</taxon>
    </lineage>
</organism>
<evidence type="ECO:0000313" key="7">
    <source>
        <dbReference type="Proteomes" id="UP000291822"/>
    </source>
</evidence>
<dbReference type="InterPro" id="IPR005532">
    <property type="entry name" value="SUMF_dom"/>
</dbReference>
<name>A0A4R0YP04_9GAMM</name>
<evidence type="ECO:0000313" key="6">
    <source>
        <dbReference type="EMBL" id="TCI09585.1"/>
    </source>
</evidence>
<dbReference type="InterPro" id="IPR016187">
    <property type="entry name" value="CTDL_fold"/>
</dbReference>
<reference evidence="6 7" key="1">
    <citation type="submission" date="2019-02" db="EMBL/GenBank/DDBJ databases">
        <title>Dyella amyloliquefaciens sp. nov., isolated from forest soil.</title>
        <authorList>
            <person name="Gao Z.-H."/>
            <person name="Qiu L.-H."/>
        </authorList>
    </citation>
    <scope>NUCLEOTIDE SEQUENCE [LARGE SCALE GENOMIC DNA]</scope>
    <source>
        <strain evidence="6 7">KACC 12747</strain>
    </source>
</reference>
<dbReference type="Pfam" id="PF12867">
    <property type="entry name" value="DinB_2"/>
    <property type="match status" value="1"/>
</dbReference>
<dbReference type="GO" id="GO:0052699">
    <property type="term" value="P:ergothioneine biosynthetic process"/>
    <property type="evidence" value="ECO:0007669"/>
    <property type="project" value="InterPro"/>
</dbReference>
<evidence type="ECO:0000256" key="3">
    <source>
        <dbReference type="ARBA" id="ARBA00037882"/>
    </source>
</evidence>
<feature type="domain" description="Sulfatase-modifying factor enzyme-like" evidence="4">
    <location>
        <begin position="188"/>
        <end position="315"/>
    </location>
</feature>
<comment type="pathway">
    <text evidence="3">Amino-acid biosynthesis; ergothioneine biosynthesis.</text>
</comment>
<evidence type="ECO:0000259" key="5">
    <source>
        <dbReference type="Pfam" id="PF12867"/>
    </source>
</evidence>
<accession>A0A4R0YP04</accession>
<proteinExistence type="predicted"/>
<protein>
    <submittedName>
        <fullName evidence="6">Ergothioneine biosynthesis protein EgtB</fullName>
    </submittedName>
</protein>
<dbReference type="InterPro" id="IPR017806">
    <property type="entry name" value="EgtB"/>
</dbReference>
<dbReference type="PANTHER" id="PTHR23150:SF36">
    <property type="entry name" value="HERCYNINE OXYGENASE"/>
    <property type="match status" value="1"/>
</dbReference>
<comment type="caution">
    <text evidence="6">The sequence shown here is derived from an EMBL/GenBank/DDBJ whole genome shotgun (WGS) entry which is preliminary data.</text>
</comment>
<dbReference type="InterPro" id="IPR042095">
    <property type="entry name" value="SUMF_sf"/>
</dbReference>
<dbReference type="InterPro" id="IPR051043">
    <property type="entry name" value="Sulfatase_Mod_Factor_Kinase"/>
</dbReference>
<dbReference type="Proteomes" id="UP000291822">
    <property type="component" value="Unassembled WGS sequence"/>
</dbReference>
<dbReference type="Gene3D" id="1.20.120.450">
    <property type="entry name" value="dinb family like domain"/>
    <property type="match status" value="1"/>
</dbReference>
<dbReference type="SUPFAM" id="SSF109854">
    <property type="entry name" value="DinB/YfiT-like putative metalloenzymes"/>
    <property type="match status" value="1"/>
</dbReference>
<feature type="domain" description="Sulfatase-modifying factor enzyme-like" evidence="4">
    <location>
        <begin position="334"/>
        <end position="413"/>
    </location>
</feature>
<dbReference type="Pfam" id="PF03781">
    <property type="entry name" value="FGE-sulfatase"/>
    <property type="match status" value="2"/>
</dbReference>
<keyword evidence="1" id="KW-0560">Oxidoreductase</keyword>